<gene>
    <name evidence="1" type="ORF">METZ01_LOCUS134097</name>
</gene>
<name>A0A381YXE3_9ZZZZ</name>
<dbReference type="GO" id="GO:0005829">
    <property type="term" value="C:cytosol"/>
    <property type="evidence" value="ECO:0007669"/>
    <property type="project" value="TreeGrafter"/>
</dbReference>
<organism evidence="1">
    <name type="scientific">marine metagenome</name>
    <dbReference type="NCBI Taxonomy" id="408172"/>
    <lineage>
        <taxon>unclassified sequences</taxon>
        <taxon>metagenomes</taxon>
        <taxon>ecological metagenomes</taxon>
    </lineage>
</organism>
<protein>
    <submittedName>
        <fullName evidence="1">Uncharacterized protein</fullName>
    </submittedName>
</protein>
<reference evidence="1" key="1">
    <citation type="submission" date="2018-05" db="EMBL/GenBank/DDBJ databases">
        <authorList>
            <person name="Lanie J.A."/>
            <person name="Ng W.-L."/>
            <person name="Kazmierczak K.M."/>
            <person name="Andrzejewski T.M."/>
            <person name="Davidsen T.M."/>
            <person name="Wayne K.J."/>
            <person name="Tettelin H."/>
            <person name="Glass J.I."/>
            <person name="Rusch D."/>
            <person name="Podicherti R."/>
            <person name="Tsui H.-C.T."/>
            <person name="Winkler M.E."/>
        </authorList>
    </citation>
    <scope>NUCLEOTIDE SEQUENCE</scope>
</reference>
<dbReference type="GO" id="GO:0008713">
    <property type="term" value="F:ADP-heptose-lipopolysaccharide heptosyltransferase activity"/>
    <property type="evidence" value="ECO:0007669"/>
    <property type="project" value="TreeGrafter"/>
</dbReference>
<dbReference type="PANTHER" id="PTHR30160:SF7">
    <property type="entry name" value="ADP-HEPTOSE--LPS HEPTOSYLTRANSFERASE 2"/>
    <property type="match status" value="1"/>
</dbReference>
<dbReference type="SUPFAM" id="SSF53756">
    <property type="entry name" value="UDP-Glycosyltransferase/glycogen phosphorylase"/>
    <property type="match status" value="1"/>
</dbReference>
<accession>A0A381YXE3</accession>
<dbReference type="EMBL" id="UINC01019211">
    <property type="protein sequence ID" value="SVA81243.1"/>
    <property type="molecule type" value="Genomic_DNA"/>
</dbReference>
<feature type="non-terminal residue" evidence="1">
    <location>
        <position position="194"/>
    </location>
</feature>
<dbReference type="PANTHER" id="PTHR30160">
    <property type="entry name" value="TETRAACYLDISACCHARIDE 4'-KINASE-RELATED"/>
    <property type="match status" value="1"/>
</dbReference>
<dbReference type="GO" id="GO:0009244">
    <property type="term" value="P:lipopolysaccharide core region biosynthetic process"/>
    <property type="evidence" value="ECO:0007669"/>
    <property type="project" value="TreeGrafter"/>
</dbReference>
<dbReference type="AlphaFoldDB" id="A0A381YXE3"/>
<proteinExistence type="predicted"/>
<dbReference type="Gene3D" id="3.40.50.2000">
    <property type="entry name" value="Glycogen Phosphorylase B"/>
    <property type="match status" value="1"/>
</dbReference>
<evidence type="ECO:0000313" key="1">
    <source>
        <dbReference type="EMBL" id="SVA81243.1"/>
    </source>
</evidence>
<dbReference type="InterPro" id="IPR051199">
    <property type="entry name" value="LPS_LOS_Heptosyltrfase"/>
</dbReference>
<sequence>MAIPFINSLRYLYPEAIILAICKSHVGPIFQNHPALNGVIQFEKKDLSGIKATANSGRSLQANDFDLFYLLSDSYRAAYLAYKSESPIRIGYPGQGRTGMLTKTILRPKNKIHRHLQYINLIETQKIENYNYFNPGIVLKDQEIEWAKKELANLNLIDPIGFFPFSIASSRSIPQPKIESFLNNINEHDVLIFG</sequence>